<dbReference type="InterPro" id="IPR031312">
    <property type="entry name" value="Na/sul_symport_CS"/>
</dbReference>
<feature type="transmembrane region" description="Helical" evidence="7">
    <location>
        <begin position="25"/>
        <end position="46"/>
    </location>
</feature>
<organism evidence="8 9">
    <name type="scientific">Megaselia scalaris</name>
    <name type="common">Humpbacked fly</name>
    <name type="synonym">Phora scalaris</name>
    <dbReference type="NCBI Taxonomy" id="36166"/>
    <lineage>
        <taxon>Eukaryota</taxon>
        <taxon>Metazoa</taxon>
        <taxon>Ecdysozoa</taxon>
        <taxon>Arthropoda</taxon>
        <taxon>Hexapoda</taxon>
        <taxon>Insecta</taxon>
        <taxon>Pterygota</taxon>
        <taxon>Neoptera</taxon>
        <taxon>Endopterygota</taxon>
        <taxon>Diptera</taxon>
        <taxon>Brachycera</taxon>
        <taxon>Muscomorpha</taxon>
        <taxon>Platypezoidea</taxon>
        <taxon>Phoridae</taxon>
        <taxon>Megaseliini</taxon>
        <taxon>Megaselia</taxon>
    </lineage>
</organism>
<dbReference type="OMA" id="ILLWMTT"/>
<dbReference type="Proteomes" id="UP000015102">
    <property type="component" value="Unassembled WGS sequence"/>
</dbReference>
<evidence type="ECO:0000256" key="5">
    <source>
        <dbReference type="ARBA" id="ARBA00022989"/>
    </source>
</evidence>
<accession>T1GDJ2</accession>
<name>T1GDJ2_MEGSC</name>
<keyword evidence="3" id="KW-0813">Transport</keyword>
<evidence type="ECO:0000256" key="4">
    <source>
        <dbReference type="ARBA" id="ARBA00022692"/>
    </source>
</evidence>
<dbReference type="STRING" id="36166.T1GDJ2"/>
<dbReference type="GO" id="GO:0015137">
    <property type="term" value="F:citrate transmembrane transporter activity"/>
    <property type="evidence" value="ECO:0007669"/>
    <property type="project" value="TreeGrafter"/>
</dbReference>
<comment type="subcellular location">
    <subcellularLocation>
        <location evidence="1">Membrane</location>
        <topology evidence="1">Multi-pass membrane protein</topology>
    </subcellularLocation>
</comment>
<dbReference type="AlphaFoldDB" id="T1GDJ2"/>
<feature type="transmembrane region" description="Helical" evidence="7">
    <location>
        <begin position="235"/>
        <end position="258"/>
    </location>
</feature>
<proteinExistence type="inferred from homology"/>
<feature type="transmembrane region" description="Helical" evidence="7">
    <location>
        <begin position="140"/>
        <end position="170"/>
    </location>
</feature>
<evidence type="ECO:0000313" key="8">
    <source>
        <dbReference type="EnsemblMetazoa" id="MESCA001380-PA"/>
    </source>
</evidence>
<feature type="transmembrane region" description="Helical" evidence="7">
    <location>
        <begin position="504"/>
        <end position="530"/>
    </location>
</feature>
<sequence length="558" mass="60909">MDGAVSNNNTIQLSFFERLSLLFKYHWRGFIVFITPLIFLPVALMGTDAYECLYVLLIMAVYWVSEVLPLPVTSMIPIVAFPLFGILSSERTCQLYFKDTLVMFMGGIMIALTIEHCNLHKRLALKVIQIVGCSPRKLHFGLIVTTTFISIWINNAAATSMMCPIIFAILEELQNDGDEPKSPSKMAIAFYMGVAYASSIGGCGSLIGTGTNLTFKGIYDTRFPNAKDTIEFGTFIVYSLPIVILSSCLMYVYLQWLYMGMFRPKSKEAQDANIGEEGARVAKGVVDQRYKELGPMTSHEKGVLILFILMIVLYFTRNPGFMPGWGNYFGLSNVKNSLPTILIVVLLFILPAHWGFVNFIIGRAPYPSDATPSMVNWKFLQQRVPWGLIFLIGGGFALAEGSKQSGMAAMIANSLNILGDLPKPAILFIVILIAEFLTAFSSNVAIANIIIPVLAEMAVSIGIHPLYLILPAGLACSMAFHLPVSTPPNAIVAGYANVKSGDMAIAGIGPTIASIGVLFLICQLWGVVIYPDLNTFPSWALGNEVINATVKAALNATA</sequence>
<protein>
    <recommendedName>
        <fullName evidence="10">Citrate transporter-like domain-containing protein</fullName>
    </recommendedName>
</protein>
<keyword evidence="9" id="KW-1185">Reference proteome</keyword>
<dbReference type="Pfam" id="PF00939">
    <property type="entry name" value="Na_sulph_symp"/>
    <property type="match status" value="1"/>
</dbReference>
<reference evidence="9" key="1">
    <citation type="submission" date="2013-02" db="EMBL/GenBank/DDBJ databases">
        <authorList>
            <person name="Hughes D."/>
        </authorList>
    </citation>
    <scope>NUCLEOTIDE SEQUENCE</scope>
    <source>
        <strain>Durham</strain>
        <strain evidence="9">NC isolate 2 -- Noor lab</strain>
    </source>
</reference>
<evidence type="ECO:0000256" key="3">
    <source>
        <dbReference type="ARBA" id="ARBA00022448"/>
    </source>
</evidence>
<dbReference type="EnsemblMetazoa" id="MESCA001380-RA">
    <property type="protein sequence ID" value="MESCA001380-PA"/>
    <property type="gene ID" value="MESCA001380"/>
</dbReference>
<feature type="transmembrane region" description="Helical" evidence="7">
    <location>
        <begin position="383"/>
        <end position="399"/>
    </location>
</feature>
<feature type="transmembrane region" description="Helical" evidence="7">
    <location>
        <begin position="425"/>
        <end position="454"/>
    </location>
</feature>
<keyword evidence="5 7" id="KW-1133">Transmembrane helix</keyword>
<dbReference type="PANTHER" id="PTHR10283">
    <property type="entry name" value="SOLUTE CARRIER FAMILY 13 MEMBER"/>
    <property type="match status" value="1"/>
</dbReference>
<feature type="transmembrane region" description="Helical" evidence="7">
    <location>
        <begin position="101"/>
        <end position="119"/>
    </location>
</feature>
<dbReference type="EMBL" id="CAQQ02394833">
    <property type="status" value="NOT_ANNOTATED_CDS"/>
    <property type="molecule type" value="Genomic_DNA"/>
</dbReference>
<dbReference type="HOGENOM" id="CLU_005170_9_2_1"/>
<evidence type="ECO:0000256" key="7">
    <source>
        <dbReference type="SAM" id="Phobius"/>
    </source>
</evidence>
<feature type="transmembrane region" description="Helical" evidence="7">
    <location>
        <begin position="466"/>
        <end position="484"/>
    </location>
</feature>
<feature type="transmembrane region" description="Helical" evidence="7">
    <location>
        <begin position="303"/>
        <end position="321"/>
    </location>
</feature>
<keyword evidence="4 7" id="KW-0812">Transmembrane</keyword>
<feature type="transmembrane region" description="Helical" evidence="7">
    <location>
        <begin position="53"/>
        <end position="81"/>
    </location>
</feature>
<evidence type="ECO:0000313" key="9">
    <source>
        <dbReference type="Proteomes" id="UP000015102"/>
    </source>
</evidence>
<feature type="transmembrane region" description="Helical" evidence="7">
    <location>
        <begin position="341"/>
        <end position="362"/>
    </location>
</feature>
<dbReference type="InterPro" id="IPR001898">
    <property type="entry name" value="SLC13A/DASS"/>
</dbReference>
<evidence type="ECO:0008006" key="10">
    <source>
        <dbReference type="Google" id="ProtNLM"/>
    </source>
</evidence>
<keyword evidence="6 7" id="KW-0472">Membrane</keyword>
<dbReference type="GO" id="GO:0015141">
    <property type="term" value="F:succinate transmembrane transporter activity"/>
    <property type="evidence" value="ECO:0007669"/>
    <property type="project" value="TreeGrafter"/>
</dbReference>
<dbReference type="EMBL" id="CAQQ02394832">
    <property type="status" value="NOT_ANNOTATED_CDS"/>
    <property type="molecule type" value="Genomic_DNA"/>
</dbReference>
<evidence type="ECO:0000256" key="6">
    <source>
        <dbReference type="ARBA" id="ARBA00023136"/>
    </source>
</evidence>
<dbReference type="PANTHER" id="PTHR10283:SF82">
    <property type="entry name" value="SOLUTE CARRIER FAMILY 13 MEMBER 2"/>
    <property type="match status" value="1"/>
</dbReference>
<dbReference type="GO" id="GO:0005886">
    <property type="term" value="C:plasma membrane"/>
    <property type="evidence" value="ECO:0007669"/>
    <property type="project" value="TreeGrafter"/>
</dbReference>
<reference evidence="8" key="2">
    <citation type="submission" date="2015-06" db="UniProtKB">
        <authorList>
            <consortium name="EnsemblMetazoa"/>
        </authorList>
    </citation>
    <scope>IDENTIFICATION</scope>
</reference>
<evidence type="ECO:0000256" key="2">
    <source>
        <dbReference type="ARBA" id="ARBA00006772"/>
    </source>
</evidence>
<comment type="similarity">
    <text evidence="2">Belongs to the SLC13A/DASS transporter (TC 2.A.47) family. NADC subfamily.</text>
</comment>
<dbReference type="PROSITE" id="PS01271">
    <property type="entry name" value="NA_SULFATE"/>
    <property type="match status" value="1"/>
</dbReference>
<evidence type="ECO:0000256" key="1">
    <source>
        <dbReference type="ARBA" id="ARBA00004141"/>
    </source>
</evidence>